<proteinExistence type="predicted"/>
<feature type="compositionally biased region" description="Basic residues" evidence="1">
    <location>
        <begin position="239"/>
        <end position="254"/>
    </location>
</feature>
<evidence type="ECO:0000256" key="1">
    <source>
        <dbReference type="SAM" id="MobiDB-lite"/>
    </source>
</evidence>
<sequence>MIWNKRWGILPGMSWKHEQPLNDFLRQEMGDDAVPTQANTPDGTIHGAQEEQPYISIFGLPPAAESNGPAPRDPNRSQEEEQQQQQLAVLDPTEPLDDDGDHSSVPGHRLTGSRRGPSSSPPSPRRTRRGSSPGHEQAPRAAHGALGPVRPSRVSKPHKGPGSGSGARLRRPKHPKSPPGAQKQQQSSSPGPAVAETAPTPPPQEVAPVVTQRRSERLRQAANAGAGSSPPRGTTTPRKSTKKGRPATTRRQKG</sequence>
<dbReference type="RefSeq" id="XP_060281261.1">
    <property type="nucleotide sequence ID" value="XM_060428576.1"/>
</dbReference>
<comment type="caution">
    <text evidence="2">The sequence shown here is derived from an EMBL/GenBank/DDBJ whole genome shotgun (WGS) entry which is preliminary data.</text>
</comment>
<evidence type="ECO:0000313" key="2">
    <source>
        <dbReference type="EMBL" id="KAK1765048.1"/>
    </source>
</evidence>
<gene>
    <name evidence="2" type="ORF">QBC33DRAFT_545600</name>
</gene>
<keyword evidence="3" id="KW-1185">Reference proteome</keyword>
<feature type="region of interest" description="Disordered" evidence="1">
    <location>
        <begin position="28"/>
        <end position="254"/>
    </location>
</feature>
<dbReference type="EMBL" id="MU839017">
    <property type="protein sequence ID" value="KAK1765048.1"/>
    <property type="molecule type" value="Genomic_DNA"/>
</dbReference>
<dbReference type="GeneID" id="85311763"/>
<name>A0AAJ0BX60_9PEZI</name>
<protein>
    <submittedName>
        <fullName evidence="2">Uncharacterized protein</fullName>
    </submittedName>
</protein>
<dbReference type="AlphaFoldDB" id="A0AAJ0BX60"/>
<reference evidence="2" key="1">
    <citation type="submission" date="2023-06" db="EMBL/GenBank/DDBJ databases">
        <title>Genome-scale phylogeny and comparative genomics of the fungal order Sordariales.</title>
        <authorList>
            <consortium name="Lawrence Berkeley National Laboratory"/>
            <person name="Hensen N."/>
            <person name="Bonometti L."/>
            <person name="Westerberg I."/>
            <person name="Brannstrom I.O."/>
            <person name="Guillou S."/>
            <person name="Cros-Aarteil S."/>
            <person name="Calhoun S."/>
            <person name="Haridas S."/>
            <person name="Kuo A."/>
            <person name="Mondo S."/>
            <person name="Pangilinan J."/>
            <person name="Riley R."/>
            <person name="Labutti K."/>
            <person name="Andreopoulos B."/>
            <person name="Lipzen A."/>
            <person name="Chen C."/>
            <person name="Yanf M."/>
            <person name="Daum C."/>
            <person name="Ng V."/>
            <person name="Clum A."/>
            <person name="Steindorff A."/>
            <person name="Ohm R."/>
            <person name="Martin F."/>
            <person name="Silar P."/>
            <person name="Natvig D."/>
            <person name="Lalanne C."/>
            <person name="Gautier V."/>
            <person name="Ament-Velasquez S.L."/>
            <person name="Kruys A."/>
            <person name="Hutchinson M.I."/>
            <person name="Powell A.J."/>
            <person name="Barry K."/>
            <person name="Miller A.N."/>
            <person name="Grigoriev I.V."/>
            <person name="Debuchy R."/>
            <person name="Gladieux P."/>
            <person name="Thoren M.H."/>
            <person name="Johannesson H."/>
        </authorList>
    </citation>
    <scope>NUCLEOTIDE SEQUENCE</scope>
    <source>
        <strain evidence="2">8032-3</strain>
    </source>
</reference>
<dbReference type="Proteomes" id="UP001244011">
    <property type="component" value="Unassembled WGS sequence"/>
</dbReference>
<organism evidence="2 3">
    <name type="scientific">Phialemonium atrogriseum</name>
    <dbReference type="NCBI Taxonomy" id="1093897"/>
    <lineage>
        <taxon>Eukaryota</taxon>
        <taxon>Fungi</taxon>
        <taxon>Dikarya</taxon>
        <taxon>Ascomycota</taxon>
        <taxon>Pezizomycotina</taxon>
        <taxon>Sordariomycetes</taxon>
        <taxon>Sordariomycetidae</taxon>
        <taxon>Cephalothecales</taxon>
        <taxon>Cephalothecaceae</taxon>
        <taxon>Phialemonium</taxon>
    </lineage>
</organism>
<evidence type="ECO:0000313" key="3">
    <source>
        <dbReference type="Proteomes" id="UP001244011"/>
    </source>
</evidence>
<accession>A0AAJ0BX60</accession>